<proteinExistence type="predicted"/>
<dbReference type="RefSeq" id="WP_188182587.1">
    <property type="nucleotide sequence ID" value="NZ_JACVQF010000200.1"/>
</dbReference>
<dbReference type="EMBL" id="JACVQF010000200">
    <property type="protein sequence ID" value="MBD0421616.1"/>
    <property type="molecule type" value="Genomic_DNA"/>
</dbReference>
<accession>A0A926QS40</accession>
<organism evidence="1 2">
    <name type="scientific">Streptomyces griseicoloratus</name>
    <dbReference type="NCBI Taxonomy" id="2752516"/>
    <lineage>
        <taxon>Bacteria</taxon>
        <taxon>Bacillati</taxon>
        <taxon>Actinomycetota</taxon>
        <taxon>Actinomycetes</taxon>
        <taxon>Kitasatosporales</taxon>
        <taxon>Streptomycetaceae</taxon>
        <taxon>Streptomyces</taxon>
    </lineage>
</organism>
<name>A0A926QS40_9ACTN</name>
<comment type="caution">
    <text evidence="1">The sequence shown here is derived from an EMBL/GenBank/DDBJ whole genome shotgun (WGS) entry which is preliminary data.</text>
</comment>
<sequence>MDRSLVSVRAAMVLLLAALAGVGAGLLTVLAGNGIAAGVLAGLTAAGGAVPVFNQVIAPDTVHGRPAVREAGAKGGNARG</sequence>
<reference evidence="1" key="1">
    <citation type="submission" date="2020-09" db="EMBL/GenBank/DDBJ databases">
        <title>Streptomyces grisecoloratus sp. nov., isolated from cotton soil.</title>
        <authorList>
            <person name="Xing L."/>
        </authorList>
    </citation>
    <scope>NUCLEOTIDE SEQUENCE</scope>
    <source>
        <strain evidence="1">TRM S81-3</strain>
    </source>
</reference>
<gene>
    <name evidence="1" type="ORF">H0H10_21095</name>
</gene>
<keyword evidence="2" id="KW-1185">Reference proteome</keyword>
<dbReference type="AlphaFoldDB" id="A0A926QS40"/>
<reference evidence="1" key="2">
    <citation type="submission" date="2020-09" db="EMBL/GenBank/DDBJ databases">
        <authorList>
            <person name="Luo X."/>
        </authorList>
    </citation>
    <scope>NUCLEOTIDE SEQUENCE</scope>
    <source>
        <strain evidence="1">TRM S81-3</strain>
    </source>
</reference>
<dbReference type="Proteomes" id="UP000621210">
    <property type="component" value="Unassembled WGS sequence"/>
</dbReference>
<protein>
    <submittedName>
        <fullName evidence="1">Uncharacterized protein</fullName>
    </submittedName>
</protein>
<evidence type="ECO:0000313" key="1">
    <source>
        <dbReference type="EMBL" id="MBD0421616.1"/>
    </source>
</evidence>
<evidence type="ECO:0000313" key="2">
    <source>
        <dbReference type="Proteomes" id="UP000621210"/>
    </source>
</evidence>